<reference evidence="1 2" key="1">
    <citation type="submission" date="2009-06" db="EMBL/GenBank/DDBJ databases">
        <authorList>
            <person name="Shrivastava S."/>
            <person name="Brinkac L.B."/>
            <person name="Brown J.L."/>
            <person name="Bruce D.B."/>
            <person name="Detter C."/>
            <person name="Green L.D."/>
            <person name="Munk C.A."/>
            <person name="Rogers Y.C."/>
            <person name="Tapia R."/>
            <person name="Saunders E.S."/>
            <person name="Sims D.R."/>
            <person name="Smith L.A."/>
            <person name="Smith T.J."/>
            <person name="Sutton G."/>
            <person name="Brettin T."/>
        </authorList>
    </citation>
    <scope>NUCLEOTIDE SEQUENCE [LARGE SCALE GENOMIC DNA]</scope>
    <source>
        <strain evidence="2">D str. 1873</strain>
        <plasmid evidence="1 2">pCLG1</plasmid>
    </source>
</reference>
<evidence type="ECO:0000313" key="2">
    <source>
        <dbReference type="Proteomes" id="UP000006160"/>
    </source>
</evidence>
<gene>
    <name evidence="1" type="ORF">CLG_0114</name>
</gene>
<dbReference type="EMBL" id="CP001659">
    <property type="protein sequence ID" value="ACT33628.1"/>
    <property type="molecule type" value="Genomic_DNA"/>
</dbReference>
<proteinExistence type="predicted"/>
<evidence type="ECO:0000313" key="1">
    <source>
        <dbReference type="EMBL" id="ACT33628.1"/>
    </source>
</evidence>
<dbReference type="Proteomes" id="UP000006160">
    <property type="component" value="Plasmid pCLG1"/>
</dbReference>
<accession>A0A9N7G359</accession>
<dbReference type="RefSeq" id="WP_012669483.1">
    <property type="nucleotide sequence ID" value="NC_012946.1"/>
</dbReference>
<geneLocation type="plasmid" evidence="1 2">
    <name>pCLG1</name>
</geneLocation>
<name>A0A9N7G359_CLOBO</name>
<keyword evidence="1" id="KW-0614">Plasmid</keyword>
<organism evidence="1 2">
    <name type="scientific">Clostridium botulinum D str. 1873</name>
    <dbReference type="NCBI Taxonomy" id="592027"/>
    <lineage>
        <taxon>Bacteria</taxon>
        <taxon>Bacillati</taxon>
        <taxon>Bacillota</taxon>
        <taxon>Clostridia</taxon>
        <taxon>Eubacteriales</taxon>
        <taxon>Clostridiaceae</taxon>
        <taxon>Clostridium</taxon>
    </lineage>
</organism>
<dbReference type="AlphaFoldDB" id="A0A9N7G359"/>
<protein>
    <submittedName>
        <fullName evidence="1">Membrane protein</fullName>
    </submittedName>
</protein>
<sequence length="251" mass="29255">MIRNVRIVINDFKAILDLKKLLSIIVVFILVFIMKKDFLINIVSLDEVFKSMLGGPYRVTENTLETLVWSFYMFYLIYLSGNFFYTELTRRSLYSISRIGNKKTWYLCIQGSLFLLCIAYYLIGGILITICSFIFKNSLIVYSILDILNIIFILSVSSYFMINVYLIILLIDKSHNRGFLFLVILDYISIDIGGIFNIDKFMPLNQGMIIKHNLEKFSCLWSYMLLIPLIVVCIILINYVINKKDLLAIID</sequence>